<comment type="caution">
    <text evidence="1">The sequence shown here is derived from an EMBL/GenBank/DDBJ whole genome shotgun (WGS) entry which is preliminary data.</text>
</comment>
<proteinExistence type="predicted"/>
<organism evidence="1 2">
    <name type="scientific">Kitasatospora aburaviensis</name>
    <dbReference type="NCBI Taxonomy" id="67265"/>
    <lineage>
        <taxon>Bacteria</taxon>
        <taxon>Bacillati</taxon>
        <taxon>Actinomycetota</taxon>
        <taxon>Actinomycetes</taxon>
        <taxon>Kitasatosporales</taxon>
        <taxon>Streptomycetaceae</taxon>
        <taxon>Kitasatospora</taxon>
    </lineage>
</organism>
<evidence type="ECO:0000313" key="2">
    <source>
        <dbReference type="Proteomes" id="UP001596067"/>
    </source>
</evidence>
<evidence type="ECO:0000313" key="1">
    <source>
        <dbReference type="EMBL" id="MFC5883886.1"/>
    </source>
</evidence>
<sequence length="51" mass="6026">MMRSLHPRWVVVVRLLRAERRCLDAELATFLPEVSARIRRRVLAALVDDLR</sequence>
<reference evidence="2" key="1">
    <citation type="journal article" date="2019" name="Int. J. Syst. Evol. Microbiol.">
        <title>The Global Catalogue of Microorganisms (GCM) 10K type strain sequencing project: providing services to taxonomists for standard genome sequencing and annotation.</title>
        <authorList>
            <consortium name="The Broad Institute Genomics Platform"/>
            <consortium name="The Broad Institute Genome Sequencing Center for Infectious Disease"/>
            <person name="Wu L."/>
            <person name="Ma J."/>
        </authorList>
    </citation>
    <scope>NUCLEOTIDE SEQUENCE [LARGE SCALE GENOMIC DNA]</scope>
    <source>
        <strain evidence="2">CGMCC 4.1469</strain>
    </source>
</reference>
<name>A0ABW1EQ14_9ACTN</name>
<dbReference type="Proteomes" id="UP001596067">
    <property type="component" value="Unassembled WGS sequence"/>
</dbReference>
<keyword evidence="2" id="KW-1185">Reference proteome</keyword>
<dbReference type="RefSeq" id="WP_313763242.1">
    <property type="nucleotide sequence ID" value="NZ_BAAAVH010000108.1"/>
</dbReference>
<dbReference type="EMBL" id="JBHSOD010000002">
    <property type="protein sequence ID" value="MFC5883886.1"/>
    <property type="molecule type" value="Genomic_DNA"/>
</dbReference>
<gene>
    <name evidence="1" type="ORF">ACFP0N_02665</name>
</gene>
<protein>
    <recommendedName>
        <fullName evidence="3">MarR family transcriptional regulator</fullName>
    </recommendedName>
</protein>
<evidence type="ECO:0008006" key="3">
    <source>
        <dbReference type="Google" id="ProtNLM"/>
    </source>
</evidence>
<accession>A0ABW1EQ14</accession>